<keyword evidence="1" id="KW-1185">Reference proteome</keyword>
<dbReference type="RefSeq" id="XP_030069334.1">
    <property type="nucleotide sequence ID" value="XM_030213474.1"/>
</dbReference>
<reference evidence="2" key="1">
    <citation type="submission" date="2025-08" db="UniProtKB">
        <authorList>
            <consortium name="RefSeq"/>
        </authorList>
    </citation>
    <scope>IDENTIFICATION</scope>
</reference>
<dbReference type="SUPFAM" id="SSF55394">
    <property type="entry name" value="Bactericidal permeability-increasing protein, BPI"/>
    <property type="match status" value="1"/>
</dbReference>
<evidence type="ECO:0000313" key="1">
    <source>
        <dbReference type="Proteomes" id="UP000515156"/>
    </source>
</evidence>
<name>A0A6P7Z0Q5_9AMPH</name>
<sequence>MVEACLFVSPPVLKNANGAAVPIPDDPVPPLPPHSKSKAQLTVTQNLINSILSLYKTETSTAPLSIDKTVFAQLFPDLKTRVADELIAIVSSSGVPVMKIENKMEEYFNMTLGIATKNSRSPFLVLDAIASLNAEAKIQNLRLCNDLQSLSESNLKLVYSDSSVYCNCKHVSRLIPYVINILNEYISENIAEGLCDIPMPLISRFPLILDDISCSSKRDYTYCTSQVY</sequence>
<dbReference type="GeneID" id="115476900"/>
<dbReference type="InParanoid" id="A0A6P7Z0Q5"/>
<accession>A0A6P7Z0Q5</accession>
<protein>
    <submittedName>
        <fullName evidence="2">Uncharacterized protein LOC115476900</fullName>
    </submittedName>
</protein>
<proteinExistence type="predicted"/>
<organism evidence="1 2">
    <name type="scientific">Microcaecilia unicolor</name>
    <dbReference type="NCBI Taxonomy" id="1415580"/>
    <lineage>
        <taxon>Eukaryota</taxon>
        <taxon>Metazoa</taxon>
        <taxon>Chordata</taxon>
        <taxon>Craniata</taxon>
        <taxon>Vertebrata</taxon>
        <taxon>Euteleostomi</taxon>
        <taxon>Amphibia</taxon>
        <taxon>Gymnophiona</taxon>
        <taxon>Siphonopidae</taxon>
        <taxon>Microcaecilia</taxon>
    </lineage>
</organism>
<dbReference type="Proteomes" id="UP000515156">
    <property type="component" value="Chromosome 8"/>
</dbReference>
<dbReference type="AlphaFoldDB" id="A0A6P7Z0Q5"/>
<gene>
    <name evidence="2" type="primary">LOC115476900</name>
</gene>
<dbReference type="InterPro" id="IPR017943">
    <property type="entry name" value="Bactericidal_perm-incr_a/b_dom"/>
</dbReference>
<dbReference type="Gene3D" id="3.15.20.10">
    <property type="entry name" value="Bactericidal permeability-increasing protein, domain 2"/>
    <property type="match status" value="1"/>
</dbReference>
<evidence type="ECO:0000313" key="2">
    <source>
        <dbReference type="RefSeq" id="XP_030069334.1"/>
    </source>
</evidence>
<dbReference type="KEGG" id="muo:115476900"/>
<dbReference type="GO" id="GO:0008289">
    <property type="term" value="F:lipid binding"/>
    <property type="evidence" value="ECO:0007669"/>
    <property type="project" value="InterPro"/>
</dbReference>